<dbReference type="AlphaFoldDB" id="A0A0A9EG02"/>
<organism evidence="1">
    <name type="scientific">Arundo donax</name>
    <name type="common">Giant reed</name>
    <name type="synonym">Donax arundinaceus</name>
    <dbReference type="NCBI Taxonomy" id="35708"/>
    <lineage>
        <taxon>Eukaryota</taxon>
        <taxon>Viridiplantae</taxon>
        <taxon>Streptophyta</taxon>
        <taxon>Embryophyta</taxon>
        <taxon>Tracheophyta</taxon>
        <taxon>Spermatophyta</taxon>
        <taxon>Magnoliopsida</taxon>
        <taxon>Liliopsida</taxon>
        <taxon>Poales</taxon>
        <taxon>Poaceae</taxon>
        <taxon>PACMAD clade</taxon>
        <taxon>Arundinoideae</taxon>
        <taxon>Arundineae</taxon>
        <taxon>Arundo</taxon>
    </lineage>
</organism>
<accession>A0A0A9EG02</accession>
<evidence type="ECO:0000313" key="1">
    <source>
        <dbReference type="EMBL" id="JAD99649.1"/>
    </source>
</evidence>
<sequence>MLSGRGTPLAPCSCIFPSSQPTQFDPERGKLTAVHFSTFRVRSVEVVFLWQED</sequence>
<reference evidence="1" key="1">
    <citation type="submission" date="2014-09" db="EMBL/GenBank/DDBJ databases">
        <authorList>
            <person name="Magalhaes I.L.F."/>
            <person name="Oliveira U."/>
            <person name="Santos F.R."/>
            <person name="Vidigal T.H.D.A."/>
            <person name="Brescovit A.D."/>
            <person name="Santos A.J."/>
        </authorList>
    </citation>
    <scope>NUCLEOTIDE SEQUENCE</scope>
    <source>
        <tissue evidence="1">Shoot tissue taken approximately 20 cm above the soil surface</tissue>
    </source>
</reference>
<name>A0A0A9EG02_ARUDO</name>
<proteinExistence type="predicted"/>
<reference evidence="1" key="2">
    <citation type="journal article" date="2015" name="Data Brief">
        <title>Shoot transcriptome of the giant reed, Arundo donax.</title>
        <authorList>
            <person name="Barrero R.A."/>
            <person name="Guerrero F.D."/>
            <person name="Moolhuijzen P."/>
            <person name="Goolsby J.A."/>
            <person name="Tidwell J."/>
            <person name="Bellgard S.E."/>
            <person name="Bellgard M.I."/>
        </authorList>
    </citation>
    <scope>NUCLEOTIDE SEQUENCE</scope>
    <source>
        <tissue evidence="1">Shoot tissue taken approximately 20 cm above the soil surface</tissue>
    </source>
</reference>
<dbReference type="EMBL" id="GBRH01198246">
    <property type="protein sequence ID" value="JAD99649.1"/>
    <property type="molecule type" value="Transcribed_RNA"/>
</dbReference>
<protein>
    <submittedName>
        <fullName evidence="1">Uncharacterized protein</fullName>
    </submittedName>
</protein>